<dbReference type="EMBL" id="CM043019">
    <property type="protein sequence ID" value="KAI4461589.1"/>
    <property type="molecule type" value="Genomic_DNA"/>
</dbReference>
<name>A0ACB9T4B8_HOLOL</name>
<evidence type="ECO:0000313" key="1">
    <source>
        <dbReference type="EMBL" id="KAI4461589.1"/>
    </source>
</evidence>
<organism evidence="1 2">
    <name type="scientific">Holotrichia oblita</name>
    <name type="common">Chafer beetle</name>
    <dbReference type="NCBI Taxonomy" id="644536"/>
    <lineage>
        <taxon>Eukaryota</taxon>
        <taxon>Metazoa</taxon>
        <taxon>Ecdysozoa</taxon>
        <taxon>Arthropoda</taxon>
        <taxon>Hexapoda</taxon>
        <taxon>Insecta</taxon>
        <taxon>Pterygota</taxon>
        <taxon>Neoptera</taxon>
        <taxon>Endopterygota</taxon>
        <taxon>Coleoptera</taxon>
        <taxon>Polyphaga</taxon>
        <taxon>Scarabaeiformia</taxon>
        <taxon>Scarabaeidae</taxon>
        <taxon>Melolonthinae</taxon>
        <taxon>Holotrichia</taxon>
    </lineage>
</organism>
<gene>
    <name evidence="1" type="ORF">MML48_5g00016556</name>
</gene>
<reference evidence="1" key="1">
    <citation type="submission" date="2022-04" db="EMBL/GenBank/DDBJ databases">
        <title>Chromosome-scale genome assembly of Holotrichia oblita Faldermann.</title>
        <authorList>
            <person name="Rongchong L."/>
        </authorList>
    </citation>
    <scope>NUCLEOTIDE SEQUENCE</scope>
    <source>
        <strain evidence="1">81SQS9</strain>
    </source>
</reference>
<keyword evidence="2" id="KW-1185">Reference proteome</keyword>
<protein>
    <submittedName>
        <fullName evidence="1">Inner membrane transporter ygji-related</fullName>
    </submittedName>
</protein>
<accession>A0ACB9T4B8</accession>
<comment type="caution">
    <text evidence="1">The sequence shown here is derived from an EMBL/GenBank/DDBJ whole genome shotgun (WGS) entry which is preliminary data.</text>
</comment>
<proteinExistence type="predicted"/>
<dbReference type="Proteomes" id="UP001056778">
    <property type="component" value="Chromosome 5"/>
</dbReference>
<sequence>MNNCITALTRRKNVSFDEPTKLKRVLGLWDLTFLGLGVTLGLGTYVLAGSVAKNHAGPAVCVSFLIAAIASAVAGTAGLARGLSDYINALSNHVISKALRDAMPMNIDFLSSYPDFLSLLIMIILIVNIDLWRIQKENIPQNVTNAGEGGFLPFGFAGVLSGAAQCFFAFVGFDAVATTADEAKNPKKMIPLAILLCLFISFLAYFGVSTILTLMLPYYDQDEQAPFPYVFEKVDMFYAKWIATVGAIFAITSTLVGNMFALPRILYAMASDGLLFKILSRISERTRTPLIATAVTGLAAGIMAMIFDIQQLVEMLSIGTLVAYSIVSLCVLILRYRPENEAASYPNAGLQNEKKNILKETFNIFKTVFNLNGNKSPDNSTSAIVNWSVAGFCILSVVVIICMKFDYFISLEYPFHLALFVFFIVILVLSVVTIARQPEEKCDLAFKVYINFKQIRY</sequence>
<evidence type="ECO:0000313" key="2">
    <source>
        <dbReference type="Proteomes" id="UP001056778"/>
    </source>
</evidence>